<evidence type="ECO:0000313" key="1">
    <source>
        <dbReference type="EMBL" id="CAJ2674944.1"/>
    </source>
</evidence>
<dbReference type="Proteomes" id="UP001177021">
    <property type="component" value="Unassembled WGS sequence"/>
</dbReference>
<dbReference type="EMBL" id="CASHSV030000716">
    <property type="protein sequence ID" value="CAJ2674944.1"/>
    <property type="molecule type" value="Genomic_DNA"/>
</dbReference>
<protein>
    <submittedName>
        <fullName evidence="1">Uncharacterized protein</fullName>
    </submittedName>
</protein>
<proteinExistence type="predicted"/>
<organism evidence="1 2">
    <name type="scientific">Trifolium pratense</name>
    <name type="common">Red clover</name>
    <dbReference type="NCBI Taxonomy" id="57577"/>
    <lineage>
        <taxon>Eukaryota</taxon>
        <taxon>Viridiplantae</taxon>
        <taxon>Streptophyta</taxon>
        <taxon>Embryophyta</taxon>
        <taxon>Tracheophyta</taxon>
        <taxon>Spermatophyta</taxon>
        <taxon>Magnoliopsida</taxon>
        <taxon>eudicotyledons</taxon>
        <taxon>Gunneridae</taxon>
        <taxon>Pentapetalae</taxon>
        <taxon>rosids</taxon>
        <taxon>fabids</taxon>
        <taxon>Fabales</taxon>
        <taxon>Fabaceae</taxon>
        <taxon>Papilionoideae</taxon>
        <taxon>50 kb inversion clade</taxon>
        <taxon>NPAAA clade</taxon>
        <taxon>Hologalegina</taxon>
        <taxon>IRL clade</taxon>
        <taxon>Trifolieae</taxon>
        <taxon>Trifolium</taxon>
    </lineage>
</organism>
<name>A0ACB0LZB8_TRIPR</name>
<comment type="caution">
    <text evidence="1">The sequence shown here is derived from an EMBL/GenBank/DDBJ whole genome shotgun (WGS) entry which is preliminary data.</text>
</comment>
<keyword evidence="2" id="KW-1185">Reference proteome</keyword>
<sequence>MVNKNNNNDGINEENEDKLEKQKEKLNEEIKALEEALEKQEARLSGLQSNAFQLANYYFVFQGVILTTLCNRNTILKCSDRWFLATLSALAATVNLFALVSIGTKYNRIFSQQAKTWSKCNELQIEQEKQRLPNTINKYPSSPAQPVHVDKYGIIQRWVYFSICIIFFLLFAIIVFVGCLRFLCIHREVPKK</sequence>
<accession>A0ACB0LZB8</accession>
<reference evidence="1" key="1">
    <citation type="submission" date="2023-10" db="EMBL/GenBank/DDBJ databases">
        <authorList>
            <person name="Rodriguez Cubillos JULIANA M."/>
            <person name="De Vega J."/>
        </authorList>
    </citation>
    <scope>NUCLEOTIDE SEQUENCE</scope>
</reference>
<gene>
    <name evidence="1" type="ORF">MILVUS5_LOCUS38083</name>
</gene>
<evidence type="ECO:0000313" key="2">
    <source>
        <dbReference type="Proteomes" id="UP001177021"/>
    </source>
</evidence>